<keyword evidence="14" id="KW-1185">Reference proteome</keyword>
<evidence type="ECO:0000313" key="14">
    <source>
        <dbReference type="Proteomes" id="UP000015101"/>
    </source>
</evidence>
<dbReference type="SUPFAM" id="SSF57667">
    <property type="entry name" value="beta-beta-alpha zinc fingers"/>
    <property type="match status" value="2"/>
</dbReference>
<dbReference type="InterPro" id="IPR036236">
    <property type="entry name" value="Znf_C2H2_sf"/>
</dbReference>
<keyword evidence="9" id="KW-0539">Nucleus</keyword>
<comment type="subcellular location">
    <subcellularLocation>
        <location evidence="1">Nucleus</location>
    </subcellularLocation>
</comment>
<sequence>MLSSAYKVFNFDYSPTPLTYPTSDRANLLKNAQPSTSTFVALDGNKLAKDDKLEYDIPDVTDKSIATTTSGIVIALKILPTTSTNATLAHATTTTTTNINCNNSSNSNDEIISTNCRAHSCKICERVFSRSDMLSRHMRLHTGQRPYICNTCNQVFSRSDHLQTHLRTHTGEKPYRCSSCSYAAPRRDMVTRHMRVHAK</sequence>
<evidence type="ECO:0000256" key="8">
    <source>
        <dbReference type="ARBA" id="ARBA00023163"/>
    </source>
</evidence>
<feature type="domain" description="C2H2-type" evidence="11">
    <location>
        <begin position="119"/>
        <end position="146"/>
    </location>
</feature>
<dbReference type="GO" id="GO:0000978">
    <property type="term" value="F:RNA polymerase II cis-regulatory region sequence-specific DNA binding"/>
    <property type="evidence" value="ECO:0000318"/>
    <property type="project" value="GO_Central"/>
</dbReference>
<evidence type="ECO:0000256" key="5">
    <source>
        <dbReference type="ARBA" id="ARBA00022833"/>
    </source>
</evidence>
<dbReference type="OMA" id="KHEESKC"/>
<dbReference type="PROSITE" id="PS50157">
    <property type="entry name" value="ZINC_FINGER_C2H2_2"/>
    <property type="match status" value="3"/>
</dbReference>
<dbReference type="GO" id="GO:0008270">
    <property type="term" value="F:zinc ion binding"/>
    <property type="evidence" value="ECO:0007669"/>
    <property type="project" value="UniProtKB-KW"/>
</dbReference>
<dbReference type="CTD" id="20194915"/>
<protein>
    <recommendedName>
        <fullName evidence="11">C2H2-type domain-containing protein</fullName>
    </recommendedName>
</protein>
<dbReference type="GO" id="GO:0005634">
    <property type="term" value="C:nucleus"/>
    <property type="evidence" value="ECO:0007669"/>
    <property type="project" value="UniProtKB-SubCell"/>
</dbReference>
<dbReference type="PANTHER" id="PTHR23235:SF161">
    <property type="entry name" value="C2H2-TYPE DOMAIN-CONTAINING PROTEIN"/>
    <property type="match status" value="1"/>
</dbReference>
<keyword evidence="7" id="KW-0238">DNA-binding</keyword>
<dbReference type="FunFam" id="3.30.160.60:FF:000787">
    <property type="entry name" value="Zinc finger protein 784"/>
    <property type="match status" value="1"/>
</dbReference>
<evidence type="ECO:0000256" key="2">
    <source>
        <dbReference type="ARBA" id="ARBA00022723"/>
    </source>
</evidence>
<evidence type="ECO:0000256" key="7">
    <source>
        <dbReference type="ARBA" id="ARBA00023125"/>
    </source>
</evidence>
<evidence type="ECO:0000256" key="1">
    <source>
        <dbReference type="ARBA" id="ARBA00004123"/>
    </source>
</evidence>
<keyword evidence="2" id="KW-0479">Metal-binding</keyword>
<dbReference type="Gene3D" id="3.30.160.60">
    <property type="entry name" value="Classic Zinc Finger"/>
    <property type="match status" value="3"/>
</dbReference>
<keyword evidence="5" id="KW-0862">Zinc</keyword>
<feature type="domain" description="C2H2-type" evidence="11">
    <location>
        <begin position="175"/>
        <end position="199"/>
    </location>
</feature>
<dbReference type="GO" id="GO:0006357">
    <property type="term" value="P:regulation of transcription by RNA polymerase II"/>
    <property type="evidence" value="ECO:0000318"/>
    <property type="project" value="GO_Central"/>
</dbReference>
<dbReference type="FunFam" id="3.30.160.60:FF:000045">
    <property type="entry name" value="ZFP69 zinc finger protein B"/>
    <property type="match status" value="1"/>
</dbReference>
<keyword evidence="3" id="KW-0677">Repeat</keyword>
<dbReference type="SMART" id="SM00355">
    <property type="entry name" value="ZnF_C2H2"/>
    <property type="match status" value="3"/>
</dbReference>
<organism evidence="13 14">
    <name type="scientific">Helobdella robusta</name>
    <name type="common">Californian leech</name>
    <dbReference type="NCBI Taxonomy" id="6412"/>
    <lineage>
        <taxon>Eukaryota</taxon>
        <taxon>Metazoa</taxon>
        <taxon>Spiralia</taxon>
        <taxon>Lophotrochozoa</taxon>
        <taxon>Annelida</taxon>
        <taxon>Clitellata</taxon>
        <taxon>Hirudinea</taxon>
        <taxon>Rhynchobdellida</taxon>
        <taxon>Glossiphoniidae</taxon>
        <taxon>Helobdella</taxon>
    </lineage>
</organism>
<evidence type="ECO:0000256" key="10">
    <source>
        <dbReference type="PROSITE-ProRule" id="PRU00042"/>
    </source>
</evidence>
<dbReference type="GO" id="GO:0000981">
    <property type="term" value="F:DNA-binding transcription factor activity, RNA polymerase II-specific"/>
    <property type="evidence" value="ECO:0000318"/>
    <property type="project" value="GO_Central"/>
</dbReference>
<dbReference type="EnsemblMetazoa" id="HelroT107565">
    <property type="protein sequence ID" value="HelroP107565"/>
    <property type="gene ID" value="HelroG107565"/>
</dbReference>
<reference evidence="12 14" key="2">
    <citation type="journal article" date="2013" name="Nature">
        <title>Insights into bilaterian evolution from three spiralian genomes.</title>
        <authorList>
            <person name="Simakov O."/>
            <person name="Marletaz F."/>
            <person name="Cho S.J."/>
            <person name="Edsinger-Gonzales E."/>
            <person name="Havlak P."/>
            <person name="Hellsten U."/>
            <person name="Kuo D.H."/>
            <person name="Larsson T."/>
            <person name="Lv J."/>
            <person name="Arendt D."/>
            <person name="Savage R."/>
            <person name="Osoegawa K."/>
            <person name="de Jong P."/>
            <person name="Grimwood J."/>
            <person name="Chapman J.A."/>
            <person name="Shapiro H."/>
            <person name="Aerts A."/>
            <person name="Otillar R.P."/>
            <person name="Terry A.Y."/>
            <person name="Boore J.L."/>
            <person name="Grigoriev I.V."/>
            <person name="Lindberg D.R."/>
            <person name="Seaver E.C."/>
            <person name="Weisblat D.A."/>
            <person name="Putnam N.H."/>
            <person name="Rokhsar D.S."/>
        </authorList>
    </citation>
    <scope>NUCLEOTIDE SEQUENCE</scope>
</reference>
<keyword evidence="8" id="KW-0804">Transcription</keyword>
<gene>
    <name evidence="13" type="primary">20194915</name>
    <name evidence="12" type="ORF">HELRODRAFT_107565</name>
</gene>
<keyword evidence="6" id="KW-0805">Transcription regulation</keyword>
<dbReference type="Proteomes" id="UP000015101">
    <property type="component" value="Unassembled WGS sequence"/>
</dbReference>
<feature type="domain" description="C2H2-type" evidence="11">
    <location>
        <begin position="147"/>
        <end position="174"/>
    </location>
</feature>
<evidence type="ECO:0000313" key="12">
    <source>
        <dbReference type="EMBL" id="ESN96517.1"/>
    </source>
</evidence>
<dbReference type="InterPro" id="IPR013087">
    <property type="entry name" value="Znf_C2H2_type"/>
</dbReference>
<keyword evidence="4 10" id="KW-0863">Zinc-finger</keyword>
<name>T1EEB3_HELRO</name>
<dbReference type="FunFam" id="3.30.160.60:FF:000395">
    <property type="entry name" value="zinc finger protein 513"/>
    <property type="match status" value="1"/>
</dbReference>
<dbReference type="EMBL" id="KB097495">
    <property type="protein sequence ID" value="ESN96517.1"/>
    <property type="molecule type" value="Genomic_DNA"/>
</dbReference>
<evidence type="ECO:0000259" key="11">
    <source>
        <dbReference type="PROSITE" id="PS50157"/>
    </source>
</evidence>
<dbReference type="eggNOG" id="KOG1721">
    <property type="taxonomic scope" value="Eukaryota"/>
</dbReference>
<proteinExistence type="predicted"/>
<dbReference type="OrthoDB" id="10018191at2759"/>
<dbReference type="AlphaFoldDB" id="T1EEB3"/>
<dbReference type="RefSeq" id="XP_009025671.1">
    <property type="nucleotide sequence ID" value="XM_009027423.1"/>
</dbReference>
<evidence type="ECO:0000256" key="6">
    <source>
        <dbReference type="ARBA" id="ARBA00023015"/>
    </source>
</evidence>
<reference evidence="13" key="3">
    <citation type="submission" date="2015-06" db="UniProtKB">
        <authorList>
            <consortium name="EnsemblMetazoa"/>
        </authorList>
    </citation>
    <scope>IDENTIFICATION</scope>
</reference>
<dbReference type="GeneID" id="20194915"/>
<evidence type="ECO:0000256" key="9">
    <source>
        <dbReference type="ARBA" id="ARBA00023242"/>
    </source>
</evidence>
<dbReference type="STRING" id="6412.T1EEB3"/>
<evidence type="ECO:0000313" key="13">
    <source>
        <dbReference type="EnsemblMetazoa" id="HelroP107565"/>
    </source>
</evidence>
<reference evidence="14" key="1">
    <citation type="submission" date="2012-12" db="EMBL/GenBank/DDBJ databases">
        <authorList>
            <person name="Hellsten U."/>
            <person name="Grimwood J."/>
            <person name="Chapman J.A."/>
            <person name="Shapiro H."/>
            <person name="Aerts A."/>
            <person name="Otillar R.P."/>
            <person name="Terry A.Y."/>
            <person name="Boore J.L."/>
            <person name="Simakov O."/>
            <person name="Marletaz F."/>
            <person name="Cho S.-J."/>
            <person name="Edsinger-Gonzales E."/>
            <person name="Havlak P."/>
            <person name="Kuo D.-H."/>
            <person name="Larsson T."/>
            <person name="Lv J."/>
            <person name="Arendt D."/>
            <person name="Savage R."/>
            <person name="Osoegawa K."/>
            <person name="de Jong P."/>
            <person name="Lindberg D.R."/>
            <person name="Seaver E.C."/>
            <person name="Weisblat D.A."/>
            <person name="Putnam N.H."/>
            <person name="Grigoriev I.V."/>
            <person name="Rokhsar D.S."/>
        </authorList>
    </citation>
    <scope>NUCLEOTIDE SEQUENCE</scope>
</reference>
<accession>T1EEB3</accession>
<evidence type="ECO:0000256" key="4">
    <source>
        <dbReference type="ARBA" id="ARBA00022771"/>
    </source>
</evidence>
<evidence type="ECO:0000256" key="3">
    <source>
        <dbReference type="ARBA" id="ARBA00022737"/>
    </source>
</evidence>
<dbReference type="KEGG" id="hro:HELRODRAFT_107565"/>
<dbReference type="HOGENOM" id="CLU_1375259_0_0_1"/>
<dbReference type="PROSITE" id="PS00028">
    <property type="entry name" value="ZINC_FINGER_C2H2_1"/>
    <property type="match status" value="2"/>
</dbReference>
<dbReference type="Pfam" id="PF00096">
    <property type="entry name" value="zf-C2H2"/>
    <property type="match status" value="2"/>
</dbReference>
<dbReference type="PANTHER" id="PTHR23235">
    <property type="entry name" value="KRUEPPEL-LIKE TRANSCRIPTION FACTOR"/>
    <property type="match status" value="1"/>
</dbReference>
<dbReference type="InParanoid" id="T1EEB3"/>
<dbReference type="EMBL" id="AMQM01001401">
    <property type="status" value="NOT_ANNOTATED_CDS"/>
    <property type="molecule type" value="Genomic_DNA"/>
</dbReference>